<dbReference type="EMBL" id="CP002691">
    <property type="protein sequence ID" value="AEE52262.1"/>
    <property type="molecule type" value="Genomic_DNA"/>
</dbReference>
<evidence type="ECO:0000259" key="2">
    <source>
        <dbReference type="Pfam" id="PF04235"/>
    </source>
</evidence>
<dbReference type="PANTHER" id="PTHR30590:SF2">
    <property type="entry name" value="INNER MEMBRANE PROTEIN"/>
    <property type="match status" value="1"/>
</dbReference>
<keyword evidence="4" id="KW-1185">Reference proteome</keyword>
<feature type="transmembrane region" description="Helical" evidence="1">
    <location>
        <begin position="21"/>
        <end position="41"/>
    </location>
</feature>
<feature type="domain" description="DUF418" evidence="2">
    <location>
        <begin position="266"/>
        <end position="426"/>
    </location>
</feature>
<reference evidence="3 4" key="1">
    <citation type="journal article" date="2011" name="Stand. Genomic Sci.">
        <title>Complete genome sequence of Haliscomenobacter hydrossis type strain (O).</title>
        <authorList>
            <consortium name="US DOE Joint Genome Institute (JGI-PGF)"/>
            <person name="Daligault H."/>
            <person name="Lapidus A."/>
            <person name="Zeytun A."/>
            <person name="Nolan M."/>
            <person name="Lucas S."/>
            <person name="Del Rio T.G."/>
            <person name="Tice H."/>
            <person name="Cheng J.F."/>
            <person name="Tapia R."/>
            <person name="Han C."/>
            <person name="Goodwin L."/>
            <person name="Pitluck S."/>
            <person name="Liolios K."/>
            <person name="Pagani I."/>
            <person name="Ivanova N."/>
            <person name="Huntemann M."/>
            <person name="Mavromatis K."/>
            <person name="Mikhailova N."/>
            <person name="Pati A."/>
            <person name="Chen A."/>
            <person name="Palaniappan K."/>
            <person name="Land M."/>
            <person name="Hauser L."/>
            <person name="Brambilla E.M."/>
            <person name="Rohde M."/>
            <person name="Verbarg S."/>
            <person name="Goker M."/>
            <person name="Bristow J."/>
            <person name="Eisen J.A."/>
            <person name="Markowitz V."/>
            <person name="Hugenholtz P."/>
            <person name="Kyrpides N.C."/>
            <person name="Klenk H.P."/>
            <person name="Woyke T."/>
        </authorList>
    </citation>
    <scope>NUCLEOTIDE SEQUENCE [LARGE SCALE GENOMIC DNA]</scope>
    <source>
        <strain evidence="4">ATCC 27775 / DSM 1100 / LMG 10767 / O</strain>
    </source>
</reference>
<organism evidence="3 4">
    <name type="scientific">Haliscomenobacter hydrossis (strain ATCC 27775 / DSM 1100 / LMG 10767 / O)</name>
    <dbReference type="NCBI Taxonomy" id="760192"/>
    <lineage>
        <taxon>Bacteria</taxon>
        <taxon>Pseudomonadati</taxon>
        <taxon>Bacteroidota</taxon>
        <taxon>Saprospiria</taxon>
        <taxon>Saprospirales</taxon>
        <taxon>Haliscomenobacteraceae</taxon>
        <taxon>Haliscomenobacter</taxon>
    </lineage>
</organism>
<feature type="transmembrane region" description="Helical" evidence="1">
    <location>
        <begin position="247"/>
        <end position="267"/>
    </location>
</feature>
<feature type="transmembrane region" description="Helical" evidence="1">
    <location>
        <begin position="61"/>
        <end position="87"/>
    </location>
</feature>
<accession>F4KQX7</accession>
<dbReference type="InterPro" id="IPR007349">
    <property type="entry name" value="DUF418"/>
</dbReference>
<dbReference type="HOGENOM" id="CLU_039610_0_0_10"/>
<dbReference type="PANTHER" id="PTHR30590">
    <property type="entry name" value="INNER MEMBRANE PROTEIN"/>
    <property type="match status" value="1"/>
</dbReference>
<evidence type="ECO:0000313" key="3">
    <source>
        <dbReference type="EMBL" id="AEE52262.1"/>
    </source>
</evidence>
<dbReference type="Proteomes" id="UP000008461">
    <property type="component" value="Chromosome"/>
</dbReference>
<reference key="2">
    <citation type="submission" date="2011-04" db="EMBL/GenBank/DDBJ databases">
        <title>Complete sequence of chromosome of Haliscomenobacter hydrossis DSM 1100.</title>
        <authorList>
            <consortium name="US DOE Joint Genome Institute (JGI-PGF)"/>
            <person name="Lucas S."/>
            <person name="Han J."/>
            <person name="Lapidus A."/>
            <person name="Bruce D."/>
            <person name="Goodwin L."/>
            <person name="Pitluck S."/>
            <person name="Peters L."/>
            <person name="Kyrpides N."/>
            <person name="Mavromatis K."/>
            <person name="Ivanova N."/>
            <person name="Ovchinnikova G."/>
            <person name="Pagani I."/>
            <person name="Daligault H."/>
            <person name="Detter J.C."/>
            <person name="Han C."/>
            <person name="Land M."/>
            <person name="Hauser L."/>
            <person name="Markowitz V."/>
            <person name="Cheng J.-F."/>
            <person name="Hugenholtz P."/>
            <person name="Woyke T."/>
            <person name="Wu D."/>
            <person name="Verbarg S."/>
            <person name="Frueling A."/>
            <person name="Brambilla E."/>
            <person name="Klenk H.-P."/>
            <person name="Eisen J.A."/>
        </authorList>
    </citation>
    <scope>NUCLEOTIDE SEQUENCE</scope>
    <source>
        <strain>DSM 1100</strain>
    </source>
</reference>
<feature type="transmembrane region" description="Helical" evidence="1">
    <location>
        <begin position="324"/>
        <end position="346"/>
    </location>
</feature>
<dbReference type="KEGG" id="hhy:Halhy_4420"/>
<dbReference type="Pfam" id="PF04235">
    <property type="entry name" value="DUF418"/>
    <property type="match status" value="1"/>
</dbReference>
<feature type="transmembrane region" description="Helical" evidence="1">
    <location>
        <begin position="150"/>
        <end position="166"/>
    </location>
</feature>
<dbReference type="eggNOG" id="COG2311">
    <property type="taxonomic scope" value="Bacteria"/>
</dbReference>
<evidence type="ECO:0000313" key="4">
    <source>
        <dbReference type="Proteomes" id="UP000008461"/>
    </source>
</evidence>
<proteinExistence type="predicted"/>
<feature type="transmembrane region" description="Helical" evidence="1">
    <location>
        <begin position="279"/>
        <end position="297"/>
    </location>
</feature>
<protein>
    <recommendedName>
        <fullName evidence="2">DUF418 domain-containing protein</fullName>
    </recommendedName>
</protein>
<dbReference type="InterPro" id="IPR052529">
    <property type="entry name" value="Bact_Transport_Assoc"/>
</dbReference>
<feature type="transmembrane region" description="Helical" evidence="1">
    <location>
        <begin position="108"/>
        <end position="123"/>
    </location>
</feature>
<name>F4KQX7_HALH1</name>
<feature type="transmembrane region" description="Helical" evidence="1">
    <location>
        <begin position="358"/>
        <end position="377"/>
    </location>
</feature>
<dbReference type="STRING" id="760192.Halhy_4420"/>
<dbReference type="RefSeq" id="WP_013766800.1">
    <property type="nucleotide sequence ID" value="NC_015510.1"/>
</dbReference>
<keyword evidence="1" id="KW-0472">Membrane</keyword>
<feature type="transmembrane region" description="Helical" evidence="1">
    <location>
        <begin position="389"/>
        <end position="407"/>
    </location>
</feature>
<sequence>MTIQSTLQPTAKSERISALDTLRGISLFGILLMNIINFGLYKAYFDPTNSGGATGWNLTAWWMNTLFFEGTMRGMFSMLFGAGILLFTGRSSENQQGSAVTDLFFRRLWWMLIFGIIHCYLLLWEGDILYCYALVGMFAFSFRHLAPKQLITGTVVILLLATAWSLKDYFQVKNTYEASAAASLKQEKGQTLTEKETAAIEKWAAKVKEAKANPKDLKKEMAARSKGYWSIVMHKAPENMAAETFFVYRYNFLDTLAMMLWGMAFFKMGILRALKSRRFYLWMALIGYGIGIPVNYYEGWLQVSHNFALESIYQSWLTYDLGRVATTCGHVALIMLFVKSGILPFLQKALAAVGQMAFTNYVSHSIICNFIFLGYGFSMYGKLQRYELYYIVAGIWILQLIVSPIWLKYYRFGPLEWVWRSLTYWKIQPFSKVPLISDEK</sequence>
<gene>
    <name evidence="3" type="ordered locus">Halhy_4420</name>
</gene>
<keyword evidence="1" id="KW-0812">Transmembrane</keyword>
<evidence type="ECO:0000256" key="1">
    <source>
        <dbReference type="SAM" id="Phobius"/>
    </source>
</evidence>
<dbReference type="AlphaFoldDB" id="F4KQX7"/>
<dbReference type="OrthoDB" id="9807744at2"/>
<keyword evidence="1" id="KW-1133">Transmembrane helix</keyword>